<dbReference type="HOGENOM" id="CLU_073118_0_0_1"/>
<dbReference type="InterPro" id="IPR017441">
    <property type="entry name" value="Protein_kinase_ATP_BS"/>
</dbReference>
<dbReference type="CDD" id="cd00180">
    <property type="entry name" value="PKc"/>
    <property type="match status" value="1"/>
</dbReference>
<dbReference type="AlphaFoldDB" id="A0A0B4H0N1"/>
<dbReference type="SMART" id="SM00220">
    <property type="entry name" value="S_TKc"/>
    <property type="match status" value="1"/>
</dbReference>
<gene>
    <name evidence="6" type="ORF">MGU_04558</name>
</gene>
<dbReference type="PROSITE" id="PS00108">
    <property type="entry name" value="PROTEIN_KINASE_ST"/>
    <property type="match status" value="1"/>
</dbReference>
<evidence type="ECO:0000256" key="2">
    <source>
        <dbReference type="ARBA" id="ARBA00022840"/>
    </source>
</evidence>
<keyword evidence="4" id="KW-0723">Serine/threonine-protein kinase</keyword>
<feature type="binding site" evidence="3">
    <location>
        <position position="126"/>
    </location>
    <ligand>
        <name>ATP</name>
        <dbReference type="ChEBI" id="CHEBI:30616"/>
    </ligand>
</feature>
<evidence type="ECO:0000259" key="5">
    <source>
        <dbReference type="PROSITE" id="PS50011"/>
    </source>
</evidence>
<comment type="caution">
    <text evidence="6">The sequence shown here is derived from an EMBL/GenBank/DDBJ whole genome shotgun (WGS) entry which is preliminary data.</text>
</comment>
<proteinExistence type="inferred from homology"/>
<evidence type="ECO:0000313" key="7">
    <source>
        <dbReference type="Proteomes" id="UP000031192"/>
    </source>
</evidence>
<keyword evidence="6" id="KW-0808">Transferase</keyword>
<keyword evidence="1 3" id="KW-0547">Nucleotide-binding</keyword>
<evidence type="ECO:0000256" key="4">
    <source>
        <dbReference type="RuleBase" id="RU000304"/>
    </source>
</evidence>
<dbReference type="InterPro" id="IPR008271">
    <property type="entry name" value="Ser/Thr_kinase_AS"/>
</dbReference>
<dbReference type="Proteomes" id="UP000031192">
    <property type="component" value="Unassembled WGS sequence"/>
</dbReference>
<name>A0A0B4H0N1_METGA</name>
<accession>A0A0B4H0N1</accession>
<dbReference type="GO" id="GO:0007165">
    <property type="term" value="P:signal transduction"/>
    <property type="evidence" value="ECO:0007669"/>
    <property type="project" value="TreeGrafter"/>
</dbReference>
<dbReference type="PROSITE" id="PS50011">
    <property type="entry name" value="PROTEIN_KINASE_DOM"/>
    <property type="match status" value="1"/>
</dbReference>
<sequence>MAIDGCDQRVNSHESELYRANGRGSLAAASSANSACLINQFTGTQLVQLSSFTRKLPGVLFTATHLSKMNTSEAAAWSDDDAERAKIENRGLSTTKYVRGSRLGLGGSSIVYKTLRVSDGKVLAGKSSKAPKGLKREAGILRLLQHEHIVAFVELYHDPVCPVSGLLLMELCPHGTLQTRIDQATPHMARGEVLSVVRQIARALAYMHARGMYHSDVKPRNVLIRDFDPVHVVLADCADVRMLGQPGQLKGTPAYWSPEMKARRAHCGPADDMWALGVTLLGMVGQWPQMVYTVMDLEVYPRRCFEHACRLGELNPGVGIVSLLTGLLAWEAEERMTAEECVLAVEELGAAEGGEELGIRSPEAFRPMLFW</sequence>
<organism evidence="6 7">
    <name type="scientific">Metarhizium guizhouense (strain ARSEF 977)</name>
    <dbReference type="NCBI Taxonomy" id="1276136"/>
    <lineage>
        <taxon>Eukaryota</taxon>
        <taxon>Fungi</taxon>
        <taxon>Dikarya</taxon>
        <taxon>Ascomycota</taxon>
        <taxon>Pezizomycotina</taxon>
        <taxon>Sordariomycetes</taxon>
        <taxon>Hypocreomycetidae</taxon>
        <taxon>Hypocreales</taxon>
        <taxon>Clavicipitaceae</taxon>
        <taxon>Metarhizium</taxon>
    </lineage>
</organism>
<protein>
    <submittedName>
        <fullName evidence="6">Protein kinase domain containing protein</fullName>
    </submittedName>
</protein>
<dbReference type="GO" id="GO:0004674">
    <property type="term" value="F:protein serine/threonine kinase activity"/>
    <property type="evidence" value="ECO:0007669"/>
    <property type="project" value="UniProtKB-KW"/>
</dbReference>
<comment type="similarity">
    <text evidence="4">Belongs to the protein kinase superfamily.</text>
</comment>
<keyword evidence="6" id="KW-0418">Kinase</keyword>
<dbReference type="PANTHER" id="PTHR48011">
    <property type="entry name" value="CCR4-NOT TRANSCRIPTIONAL COMPLEX SUBUNIT CAF120-RELATED"/>
    <property type="match status" value="1"/>
</dbReference>
<evidence type="ECO:0000256" key="1">
    <source>
        <dbReference type="ARBA" id="ARBA00022741"/>
    </source>
</evidence>
<dbReference type="GO" id="GO:0005524">
    <property type="term" value="F:ATP binding"/>
    <property type="evidence" value="ECO:0007669"/>
    <property type="project" value="UniProtKB-UniRule"/>
</dbReference>
<keyword evidence="2 3" id="KW-0067">ATP-binding</keyword>
<dbReference type="Pfam" id="PF00069">
    <property type="entry name" value="Pkinase"/>
    <property type="match status" value="1"/>
</dbReference>
<dbReference type="InterPro" id="IPR000719">
    <property type="entry name" value="Prot_kinase_dom"/>
</dbReference>
<dbReference type="OrthoDB" id="10252171at2759"/>
<dbReference type="InterPro" id="IPR011009">
    <property type="entry name" value="Kinase-like_dom_sf"/>
</dbReference>
<dbReference type="InterPro" id="IPR052751">
    <property type="entry name" value="Plant_MAPKKK"/>
</dbReference>
<dbReference type="Gene3D" id="1.10.510.10">
    <property type="entry name" value="Transferase(Phosphotransferase) domain 1"/>
    <property type="match status" value="1"/>
</dbReference>
<evidence type="ECO:0000256" key="3">
    <source>
        <dbReference type="PROSITE-ProRule" id="PRU10141"/>
    </source>
</evidence>
<dbReference type="SUPFAM" id="SSF56112">
    <property type="entry name" value="Protein kinase-like (PK-like)"/>
    <property type="match status" value="1"/>
</dbReference>
<dbReference type="EMBL" id="AZNH01000011">
    <property type="protein sequence ID" value="KID88623.1"/>
    <property type="molecule type" value="Genomic_DNA"/>
</dbReference>
<evidence type="ECO:0000313" key="6">
    <source>
        <dbReference type="EMBL" id="KID88623.1"/>
    </source>
</evidence>
<dbReference type="PROSITE" id="PS00107">
    <property type="entry name" value="PROTEIN_KINASE_ATP"/>
    <property type="match status" value="1"/>
</dbReference>
<reference evidence="6 7" key="1">
    <citation type="journal article" date="2014" name="Proc. Natl. Acad. Sci. U.S.A.">
        <title>Trajectory and genomic determinants of fungal-pathogen speciation and host adaptation.</title>
        <authorList>
            <person name="Hu X."/>
            <person name="Xiao G."/>
            <person name="Zheng P."/>
            <person name="Shang Y."/>
            <person name="Su Y."/>
            <person name="Zhang X."/>
            <person name="Liu X."/>
            <person name="Zhan S."/>
            <person name="St Leger R.J."/>
            <person name="Wang C."/>
        </authorList>
    </citation>
    <scope>NUCLEOTIDE SEQUENCE [LARGE SCALE GENOMIC DNA]</scope>
    <source>
        <strain evidence="6 7">ARSEF 977</strain>
    </source>
</reference>
<dbReference type="PANTHER" id="PTHR48011:SF4">
    <property type="entry name" value="MITOGEN-ACTIVATED PROTEIN KINASE KINASE KINASE 19"/>
    <property type="match status" value="1"/>
</dbReference>
<keyword evidence="7" id="KW-1185">Reference proteome</keyword>
<feature type="domain" description="Protein kinase" evidence="5">
    <location>
        <begin position="97"/>
        <end position="348"/>
    </location>
</feature>